<organism evidence="1 2">
    <name type="scientific">Eumeta variegata</name>
    <name type="common">Bagworm moth</name>
    <name type="synonym">Eumeta japonica</name>
    <dbReference type="NCBI Taxonomy" id="151549"/>
    <lineage>
        <taxon>Eukaryota</taxon>
        <taxon>Metazoa</taxon>
        <taxon>Ecdysozoa</taxon>
        <taxon>Arthropoda</taxon>
        <taxon>Hexapoda</taxon>
        <taxon>Insecta</taxon>
        <taxon>Pterygota</taxon>
        <taxon>Neoptera</taxon>
        <taxon>Endopterygota</taxon>
        <taxon>Lepidoptera</taxon>
        <taxon>Glossata</taxon>
        <taxon>Ditrysia</taxon>
        <taxon>Tineoidea</taxon>
        <taxon>Psychidae</taxon>
        <taxon>Oiketicinae</taxon>
        <taxon>Eumeta</taxon>
    </lineage>
</organism>
<keyword evidence="2" id="KW-1185">Reference proteome</keyword>
<dbReference type="AlphaFoldDB" id="A0A4C2A2N6"/>
<dbReference type="EMBL" id="BGZK01002600">
    <property type="protein sequence ID" value="GBP95221.1"/>
    <property type="molecule type" value="Genomic_DNA"/>
</dbReference>
<evidence type="ECO:0000313" key="1">
    <source>
        <dbReference type="EMBL" id="GBP95221.1"/>
    </source>
</evidence>
<comment type="caution">
    <text evidence="1">The sequence shown here is derived from an EMBL/GenBank/DDBJ whole genome shotgun (WGS) entry which is preliminary data.</text>
</comment>
<reference evidence="1 2" key="1">
    <citation type="journal article" date="2019" name="Commun. Biol.">
        <title>The bagworm genome reveals a unique fibroin gene that provides high tensile strength.</title>
        <authorList>
            <person name="Kono N."/>
            <person name="Nakamura H."/>
            <person name="Ohtoshi R."/>
            <person name="Tomita M."/>
            <person name="Numata K."/>
            <person name="Arakawa K."/>
        </authorList>
    </citation>
    <scope>NUCLEOTIDE SEQUENCE [LARGE SCALE GENOMIC DNA]</scope>
</reference>
<evidence type="ECO:0000313" key="2">
    <source>
        <dbReference type="Proteomes" id="UP000299102"/>
    </source>
</evidence>
<gene>
    <name evidence="1" type="ORF">EVAR_70245_1</name>
</gene>
<feature type="non-terminal residue" evidence="1">
    <location>
        <position position="1"/>
    </location>
</feature>
<name>A0A4C2A2N6_EUMVA</name>
<protein>
    <submittedName>
        <fullName evidence="1">Uncharacterized protein</fullName>
    </submittedName>
</protein>
<dbReference type="Proteomes" id="UP000299102">
    <property type="component" value="Unassembled WGS sequence"/>
</dbReference>
<proteinExistence type="predicted"/>
<sequence length="103" mass="10821">AKRRVAAHDSKKQLGGTASRQIGRTSVTFVDKLNCANPILLFRDVVARIPGDFSRGSIQTGSRAFSIYFSGVICAGAGVELICAGRAAPRPPPPVPGSRRTGN</sequence>
<accession>A0A4C2A2N6</accession>